<proteinExistence type="predicted"/>
<evidence type="ECO:0000256" key="1">
    <source>
        <dbReference type="SAM" id="MobiDB-lite"/>
    </source>
</evidence>
<feature type="compositionally biased region" description="Basic and acidic residues" evidence="1">
    <location>
        <begin position="146"/>
        <end position="177"/>
    </location>
</feature>
<reference evidence="2" key="1">
    <citation type="submission" date="2022-04" db="EMBL/GenBank/DDBJ databases">
        <title>Carnegiea gigantea Genome sequencing and assembly v2.</title>
        <authorList>
            <person name="Copetti D."/>
            <person name="Sanderson M.J."/>
            <person name="Burquez A."/>
            <person name="Wojciechowski M.F."/>
        </authorList>
    </citation>
    <scope>NUCLEOTIDE SEQUENCE</scope>
    <source>
        <strain evidence="2">SGP5-SGP5p</strain>
        <tissue evidence="2">Aerial part</tissue>
    </source>
</reference>
<accession>A0A9Q1JXP9</accession>
<evidence type="ECO:0000313" key="2">
    <source>
        <dbReference type="EMBL" id="KAJ8432998.1"/>
    </source>
</evidence>
<comment type="caution">
    <text evidence="2">The sequence shown here is derived from an EMBL/GenBank/DDBJ whole genome shotgun (WGS) entry which is preliminary data.</text>
</comment>
<keyword evidence="3" id="KW-1185">Reference proteome</keyword>
<protein>
    <submittedName>
        <fullName evidence="2">Uncharacterized protein</fullName>
    </submittedName>
</protein>
<organism evidence="2 3">
    <name type="scientific">Carnegiea gigantea</name>
    <dbReference type="NCBI Taxonomy" id="171969"/>
    <lineage>
        <taxon>Eukaryota</taxon>
        <taxon>Viridiplantae</taxon>
        <taxon>Streptophyta</taxon>
        <taxon>Embryophyta</taxon>
        <taxon>Tracheophyta</taxon>
        <taxon>Spermatophyta</taxon>
        <taxon>Magnoliopsida</taxon>
        <taxon>eudicotyledons</taxon>
        <taxon>Gunneridae</taxon>
        <taxon>Pentapetalae</taxon>
        <taxon>Caryophyllales</taxon>
        <taxon>Cactineae</taxon>
        <taxon>Cactaceae</taxon>
        <taxon>Cactoideae</taxon>
        <taxon>Echinocereeae</taxon>
        <taxon>Carnegiea</taxon>
    </lineage>
</organism>
<feature type="compositionally biased region" description="Acidic residues" evidence="1">
    <location>
        <begin position="128"/>
        <end position="145"/>
    </location>
</feature>
<gene>
    <name evidence="2" type="ORF">Cgig2_028583</name>
</gene>
<feature type="region of interest" description="Disordered" evidence="1">
    <location>
        <begin position="126"/>
        <end position="178"/>
    </location>
</feature>
<name>A0A9Q1JXP9_9CARY</name>
<evidence type="ECO:0000313" key="3">
    <source>
        <dbReference type="Proteomes" id="UP001153076"/>
    </source>
</evidence>
<dbReference type="Proteomes" id="UP001153076">
    <property type="component" value="Unassembled WGS sequence"/>
</dbReference>
<dbReference type="EMBL" id="JAKOGI010000567">
    <property type="protein sequence ID" value="KAJ8432998.1"/>
    <property type="molecule type" value="Genomic_DNA"/>
</dbReference>
<dbReference type="AlphaFoldDB" id="A0A9Q1JXP9"/>
<sequence length="206" mass="23685">MLLVLKSLKEIPACFIVDRWTKVAAKKAVFELDTIVSTGCAQVWQQSRMISDAWARLYKCMDFAGQDLGHEKIGIVDAQWIVLTRVPCLGNQFFEYLVHRKNSSTSMAAIPEKPLNKKKIKFTYSDCSDSEGDDDNDDESEEDNNEFDRLAEGDKDRESKESVDDRTSDDRKKDDQHQGVYLSKLTIRKLISSRLMLKAKRMKNHQ</sequence>